<keyword evidence="3" id="KW-1185">Reference proteome</keyword>
<evidence type="ECO:0000313" key="3">
    <source>
        <dbReference type="Proteomes" id="UP000789901"/>
    </source>
</evidence>
<proteinExistence type="predicted"/>
<accession>A0ABN7X8H1</accession>
<reference evidence="2 3" key="1">
    <citation type="submission" date="2021-06" db="EMBL/GenBank/DDBJ databases">
        <authorList>
            <person name="Kallberg Y."/>
            <person name="Tangrot J."/>
            <person name="Rosling A."/>
        </authorList>
    </citation>
    <scope>NUCLEOTIDE SEQUENCE [LARGE SCALE GENOMIC DNA]</scope>
    <source>
        <strain evidence="2 3">120-4 pot B 10/14</strain>
    </source>
</reference>
<feature type="compositionally biased region" description="Basic and acidic residues" evidence="1">
    <location>
        <begin position="16"/>
        <end position="32"/>
    </location>
</feature>
<comment type="caution">
    <text evidence="2">The sequence shown here is derived from an EMBL/GenBank/DDBJ whole genome shotgun (WGS) entry which is preliminary data.</text>
</comment>
<feature type="region of interest" description="Disordered" evidence="1">
    <location>
        <begin position="1"/>
        <end position="44"/>
    </location>
</feature>
<dbReference type="EMBL" id="CAJVQB010102382">
    <property type="protein sequence ID" value="CAG8850704.1"/>
    <property type="molecule type" value="Genomic_DNA"/>
</dbReference>
<name>A0ABN7X8H1_GIGMA</name>
<evidence type="ECO:0000256" key="1">
    <source>
        <dbReference type="SAM" id="MobiDB-lite"/>
    </source>
</evidence>
<protein>
    <submittedName>
        <fullName evidence="2">26106_t:CDS:1</fullName>
    </submittedName>
</protein>
<sequence>LILRKHMKAKMQENNTQEKKGDPEQKKSKIKEVPLSNMSSQEKM</sequence>
<evidence type="ECO:0000313" key="2">
    <source>
        <dbReference type="EMBL" id="CAG8850704.1"/>
    </source>
</evidence>
<feature type="non-terminal residue" evidence="2">
    <location>
        <position position="44"/>
    </location>
</feature>
<gene>
    <name evidence="2" type="ORF">GMARGA_LOCUS40349</name>
</gene>
<organism evidence="2 3">
    <name type="scientific">Gigaspora margarita</name>
    <dbReference type="NCBI Taxonomy" id="4874"/>
    <lineage>
        <taxon>Eukaryota</taxon>
        <taxon>Fungi</taxon>
        <taxon>Fungi incertae sedis</taxon>
        <taxon>Mucoromycota</taxon>
        <taxon>Glomeromycotina</taxon>
        <taxon>Glomeromycetes</taxon>
        <taxon>Diversisporales</taxon>
        <taxon>Gigasporaceae</taxon>
        <taxon>Gigaspora</taxon>
    </lineage>
</organism>
<feature type="non-terminal residue" evidence="2">
    <location>
        <position position="1"/>
    </location>
</feature>
<dbReference type="Proteomes" id="UP000789901">
    <property type="component" value="Unassembled WGS sequence"/>
</dbReference>